<protein>
    <submittedName>
        <fullName evidence="2">Uncharacterized protein</fullName>
    </submittedName>
</protein>
<sequence length="329" mass="37062">MTTHKKGHKTAGATNKTKNSLVKVVVKPDDAGEWVKPNTLDKFYIDDEANFPTIVFEIKTDAPGPYKWSWAMSWDAHVSGLREKARGKKVATFSDRGDFTQAGKSWDAKTINKVIGGTLTVTVEAGEEKFRRTVTVLAQQPSAEKIKAYLAARKASALEKLLAQESRFKHLILADSEPVVAGDSGYGAAQLTKPIPQYQQIWSWKENIDAAIKLIDDKKQIAKDWLSRHGTYTQDMLDTETISLWNGGHYYQWYATPAPGRWDRDKKILCDTKTGNIGWDTSAEANKDTTENDLRDRDKDEYNKMKKGQTKEHPWTYSGVCYADHILGN</sequence>
<feature type="region of interest" description="Disordered" evidence="1">
    <location>
        <begin position="280"/>
        <end position="308"/>
    </location>
</feature>
<dbReference type="OrthoDB" id="1550837at2"/>
<accession>A0A127PYZ3</accession>
<dbReference type="AlphaFoldDB" id="A0A127PYZ3"/>
<reference evidence="2 3" key="1">
    <citation type="submission" date="2015-11" db="EMBL/GenBank/DDBJ databases">
        <title>Exploring the genomic traits of fungus-feeding bacterial genus Collimonas.</title>
        <authorList>
            <person name="Song C."/>
            <person name="Schmidt R."/>
            <person name="de Jager V."/>
            <person name="Krzyzanowska D."/>
            <person name="Jongedijk E."/>
            <person name="Cankar K."/>
            <person name="Beekwilder J."/>
            <person name="van Veen A."/>
            <person name="de Boer W."/>
            <person name="van Veen J.A."/>
            <person name="Garbeva P."/>
        </authorList>
    </citation>
    <scope>NUCLEOTIDE SEQUENCE [LARGE SCALE GENOMIC DNA]</scope>
    <source>
        <strain evidence="2 3">Ter91</strain>
    </source>
</reference>
<dbReference type="Proteomes" id="UP000074561">
    <property type="component" value="Chromosome"/>
</dbReference>
<evidence type="ECO:0000256" key="1">
    <source>
        <dbReference type="SAM" id="MobiDB-lite"/>
    </source>
</evidence>
<dbReference type="RefSeq" id="WP_061936694.1">
    <property type="nucleotide sequence ID" value="NZ_CP013234.1"/>
</dbReference>
<proteinExistence type="predicted"/>
<name>A0A127PYZ3_9BURK</name>
<dbReference type="KEGG" id="cpra:CPter91_0622"/>
<evidence type="ECO:0000313" key="3">
    <source>
        <dbReference type="Proteomes" id="UP000074561"/>
    </source>
</evidence>
<feature type="compositionally biased region" description="Basic and acidic residues" evidence="1">
    <location>
        <begin position="285"/>
        <end position="308"/>
    </location>
</feature>
<evidence type="ECO:0000313" key="2">
    <source>
        <dbReference type="EMBL" id="AMP03017.1"/>
    </source>
</evidence>
<gene>
    <name evidence="2" type="ORF">CPter91_0622</name>
</gene>
<dbReference type="STRING" id="279113.CPter91_0622"/>
<dbReference type="EMBL" id="CP013234">
    <property type="protein sequence ID" value="AMP03017.1"/>
    <property type="molecule type" value="Genomic_DNA"/>
</dbReference>
<organism evidence="2 3">
    <name type="scientific">Collimonas pratensis</name>
    <dbReference type="NCBI Taxonomy" id="279113"/>
    <lineage>
        <taxon>Bacteria</taxon>
        <taxon>Pseudomonadati</taxon>
        <taxon>Pseudomonadota</taxon>
        <taxon>Betaproteobacteria</taxon>
        <taxon>Burkholderiales</taxon>
        <taxon>Oxalobacteraceae</taxon>
        <taxon>Collimonas</taxon>
    </lineage>
</organism>
<dbReference type="PATRIC" id="fig|279113.9.peg.630"/>